<dbReference type="PROSITE" id="PS00690">
    <property type="entry name" value="DEAH_ATP_HELICASE"/>
    <property type="match status" value="1"/>
</dbReference>
<evidence type="ECO:0000313" key="2">
    <source>
        <dbReference type="EMBL" id="KAK4145771.1"/>
    </source>
</evidence>
<reference evidence="2" key="2">
    <citation type="submission" date="2023-05" db="EMBL/GenBank/DDBJ databases">
        <authorList>
            <consortium name="Lawrence Berkeley National Laboratory"/>
            <person name="Steindorff A."/>
            <person name="Hensen N."/>
            <person name="Bonometti L."/>
            <person name="Westerberg I."/>
            <person name="Brannstrom I.O."/>
            <person name="Guillou S."/>
            <person name="Cros-Aarteil S."/>
            <person name="Calhoun S."/>
            <person name="Haridas S."/>
            <person name="Kuo A."/>
            <person name="Mondo S."/>
            <person name="Pangilinan J."/>
            <person name="Riley R."/>
            <person name="Labutti K."/>
            <person name="Andreopoulos B."/>
            <person name="Lipzen A."/>
            <person name="Chen C."/>
            <person name="Yanf M."/>
            <person name="Daum C."/>
            <person name="Ng V."/>
            <person name="Clum A."/>
            <person name="Ohm R."/>
            <person name="Martin F."/>
            <person name="Silar P."/>
            <person name="Natvig D."/>
            <person name="Lalanne C."/>
            <person name="Gautier V."/>
            <person name="Ament-Velasquez S.L."/>
            <person name="Kruys A."/>
            <person name="Hutchinson M.I."/>
            <person name="Powell A.J."/>
            <person name="Barry K."/>
            <person name="Miller A.N."/>
            <person name="Grigoriev I.V."/>
            <person name="Debuchy R."/>
            <person name="Gladieux P."/>
            <person name="Thoren M.H."/>
            <person name="Johannesson H."/>
        </authorList>
    </citation>
    <scope>NUCLEOTIDE SEQUENCE</scope>
    <source>
        <strain evidence="2">CBS 141.50</strain>
    </source>
</reference>
<keyword evidence="1" id="KW-0378">Hydrolase</keyword>
<keyword evidence="3" id="KW-1185">Reference proteome</keyword>
<dbReference type="InterPro" id="IPR002464">
    <property type="entry name" value="DNA/RNA_helicase_DEAH_CS"/>
</dbReference>
<name>A0AAN6V908_9PEZI</name>
<dbReference type="GO" id="GO:0016787">
    <property type="term" value="F:hydrolase activity"/>
    <property type="evidence" value="ECO:0007669"/>
    <property type="project" value="UniProtKB-KW"/>
</dbReference>
<dbReference type="AlphaFoldDB" id="A0AAN6V908"/>
<dbReference type="InterPro" id="IPR025213">
    <property type="entry name" value="Sim4_Fta2"/>
</dbReference>
<protein>
    <submittedName>
        <fullName evidence="2">Uncharacterized protein</fullName>
    </submittedName>
</protein>
<dbReference type="EMBL" id="MU853566">
    <property type="protein sequence ID" value="KAK4145771.1"/>
    <property type="molecule type" value="Genomic_DNA"/>
</dbReference>
<reference evidence="2" key="1">
    <citation type="journal article" date="2023" name="Mol. Phylogenet. Evol.">
        <title>Genome-scale phylogeny and comparative genomics of the fungal order Sordariales.</title>
        <authorList>
            <person name="Hensen N."/>
            <person name="Bonometti L."/>
            <person name="Westerberg I."/>
            <person name="Brannstrom I.O."/>
            <person name="Guillou S."/>
            <person name="Cros-Aarteil S."/>
            <person name="Calhoun S."/>
            <person name="Haridas S."/>
            <person name="Kuo A."/>
            <person name="Mondo S."/>
            <person name="Pangilinan J."/>
            <person name="Riley R."/>
            <person name="LaButti K."/>
            <person name="Andreopoulos B."/>
            <person name="Lipzen A."/>
            <person name="Chen C."/>
            <person name="Yan M."/>
            <person name="Daum C."/>
            <person name="Ng V."/>
            <person name="Clum A."/>
            <person name="Steindorff A."/>
            <person name="Ohm R.A."/>
            <person name="Martin F."/>
            <person name="Silar P."/>
            <person name="Natvig D.O."/>
            <person name="Lalanne C."/>
            <person name="Gautier V."/>
            <person name="Ament-Velasquez S.L."/>
            <person name="Kruys A."/>
            <person name="Hutchinson M.I."/>
            <person name="Powell A.J."/>
            <person name="Barry K."/>
            <person name="Miller A.N."/>
            <person name="Grigoriev I.V."/>
            <person name="Debuchy R."/>
            <person name="Gladieux P."/>
            <person name="Hiltunen Thoren M."/>
            <person name="Johannesson H."/>
        </authorList>
    </citation>
    <scope>NUCLEOTIDE SEQUENCE</scope>
    <source>
        <strain evidence="2">CBS 141.50</strain>
    </source>
</reference>
<accession>A0AAN6V908</accession>
<dbReference type="Pfam" id="PF13095">
    <property type="entry name" value="FTA2"/>
    <property type="match status" value="1"/>
</dbReference>
<evidence type="ECO:0000313" key="3">
    <source>
        <dbReference type="Proteomes" id="UP001302676"/>
    </source>
</evidence>
<sequence>MYPDWPRSKADLARKKIEFLEYAGEGRHAHVFKVRIRRQIYALKLFRFVEDQEWVKCVESIDDYDREPLSAFYDYAEPFNCECRAYGRLQEAGHEDLALRCFGYVLLDEAHERIVLSQFPDIDFNGSSDDNRYDLYRKRFRGRDGRQLGIMRLDPGTRQMVSGKFTDFSRAITVPYFLTTPELNPHMTPAMREELELEAFQLARTEYIEFDLMMSDWNSEHGEKKGFIDLSAFTKEEKENRLALTRPRQLRNVAARNRFCTRVDPRRYN</sequence>
<proteinExistence type="predicted"/>
<gene>
    <name evidence="2" type="ORF">C8A04DRAFT_35580</name>
</gene>
<evidence type="ECO:0000256" key="1">
    <source>
        <dbReference type="ARBA" id="ARBA00022801"/>
    </source>
</evidence>
<dbReference type="RefSeq" id="XP_062639142.1">
    <property type="nucleotide sequence ID" value="XM_062783223.1"/>
</dbReference>
<dbReference type="Proteomes" id="UP001302676">
    <property type="component" value="Unassembled WGS sequence"/>
</dbReference>
<comment type="caution">
    <text evidence="2">The sequence shown here is derived from an EMBL/GenBank/DDBJ whole genome shotgun (WGS) entry which is preliminary data.</text>
</comment>
<organism evidence="2 3">
    <name type="scientific">Dichotomopilus funicola</name>
    <dbReference type="NCBI Taxonomy" id="1934379"/>
    <lineage>
        <taxon>Eukaryota</taxon>
        <taxon>Fungi</taxon>
        <taxon>Dikarya</taxon>
        <taxon>Ascomycota</taxon>
        <taxon>Pezizomycotina</taxon>
        <taxon>Sordariomycetes</taxon>
        <taxon>Sordariomycetidae</taxon>
        <taxon>Sordariales</taxon>
        <taxon>Chaetomiaceae</taxon>
        <taxon>Dichotomopilus</taxon>
    </lineage>
</organism>
<dbReference type="GeneID" id="87819836"/>